<dbReference type="PANTHER" id="PTHR35812:SF1">
    <property type="entry name" value="LIPOPROTEIN"/>
    <property type="match status" value="1"/>
</dbReference>
<dbReference type="OrthoDB" id="9815730at2"/>
<dbReference type="Proteomes" id="UP000195667">
    <property type="component" value="Unassembled WGS sequence"/>
</dbReference>
<organism evidence="4 5">
    <name type="scientific">Crenothrix polyspora</name>
    <dbReference type="NCBI Taxonomy" id="360316"/>
    <lineage>
        <taxon>Bacteria</taxon>
        <taxon>Pseudomonadati</taxon>
        <taxon>Pseudomonadota</taxon>
        <taxon>Gammaproteobacteria</taxon>
        <taxon>Methylococcales</taxon>
        <taxon>Crenotrichaceae</taxon>
        <taxon>Crenothrix</taxon>
    </lineage>
</organism>
<evidence type="ECO:0000256" key="2">
    <source>
        <dbReference type="SAM" id="SignalP"/>
    </source>
</evidence>
<accession>A0A1R4H7L0</accession>
<evidence type="ECO:0000313" key="5">
    <source>
        <dbReference type="Proteomes" id="UP000195667"/>
    </source>
</evidence>
<protein>
    <submittedName>
        <fullName evidence="4">Fimh-like protein</fullName>
    </submittedName>
</protein>
<keyword evidence="5" id="KW-1185">Reference proteome</keyword>
<proteinExistence type="predicted"/>
<dbReference type="PANTHER" id="PTHR35812">
    <property type="entry name" value="LIPOPROTEIN"/>
    <property type="match status" value="1"/>
</dbReference>
<feature type="region of interest" description="Disordered" evidence="1">
    <location>
        <begin position="160"/>
        <end position="180"/>
    </location>
</feature>
<keyword evidence="2" id="KW-0732">Signal</keyword>
<name>A0A1R4H7L0_9GAMM</name>
<dbReference type="InterPro" id="IPR011460">
    <property type="entry name" value="Lcl_C"/>
</dbReference>
<dbReference type="EMBL" id="FUKI01000101">
    <property type="protein sequence ID" value="SJM92255.1"/>
    <property type="molecule type" value="Genomic_DNA"/>
</dbReference>
<reference evidence="5" key="1">
    <citation type="submission" date="2017-02" db="EMBL/GenBank/DDBJ databases">
        <authorList>
            <person name="Daims H."/>
        </authorList>
    </citation>
    <scope>NUCLEOTIDE SEQUENCE [LARGE SCALE GENOMIC DNA]</scope>
</reference>
<sequence>MTKICQTTLSCLLVLLPLLGNTQTCKTQTITATTPTARFTRFNNGTVFDKYTGLMWKKCSEGQQWNAANHTCNLLATTYDNWQQALQQAQTINSSTGFAGYKDWRVPNIKELITLVEGQCHHPAINLSVFPTTSGSAFWSSSSLASDRDVAWLVDFASGGTSKSSKTNGEAQVRLVRSEQ</sequence>
<evidence type="ECO:0000313" key="4">
    <source>
        <dbReference type="EMBL" id="SJM92255.1"/>
    </source>
</evidence>
<dbReference type="RefSeq" id="WP_087143314.1">
    <property type="nucleotide sequence ID" value="NZ_FUKI01000101.1"/>
</dbReference>
<evidence type="ECO:0000256" key="1">
    <source>
        <dbReference type="SAM" id="MobiDB-lite"/>
    </source>
</evidence>
<dbReference type="Pfam" id="PF07603">
    <property type="entry name" value="Lcl_C"/>
    <property type="match status" value="1"/>
</dbReference>
<evidence type="ECO:0000259" key="3">
    <source>
        <dbReference type="Pfam" id="PF07603"/>
    </source>
</evidence>
<dbReference type="AlphaFoldDB" id="A0A1R4H7L0"/>
<feature type="domain" description="Lcl C-terminal" evidence="3">
    <location>
        <begin position="45"/>
        <end position="177"/>
    </location>
</feature>
<feature type="signal peptide" evidence="2">
    <location>
        <begin position="1"/>
        <end position="27"/>
    </location>
</feature>
<feature type="chain" id="PRO_5012887537" evidence="2">
    <location>
        <begin position="28"/>
        <end position="180"/>
    </location>
</feature>
<gene>
    <name evidence="4" type="ORF">CRENPOLYSF1_270021</name>
</gene>